<evidence type="ECO:0000313" key="3">
    <source>
        <dbReference type="EMBL" id="TDF91315.1"/>
    </source>
</evidence>
<gene>
    <name evidence="3" type="ORF">E1757_32790</name>
</gene>
<evidence type="ECO:0000259" key="2">
    <source>
        <dbReference type="Pfam" id="PF08241"/>
    </source>
</evidence>
<organism evidence="3 4">
    <name type="scientific">Paenibacillus piri</name>
    <dbReference type="NCBI Taxonomy" id="2547395"/>
    <lineage>
        <taxon>Bacteria</taxon>
        <taxon>Bacillati</taxon>
        <taxon>Bacillota</taxon>
        <taxon>Bacilli</taxon>
        <taxon>Bacillales</taxon>
        <taxon>Paenibacillaceae</taxon>
        <taxon>Paenibacillus</taxon>
    </lineage>
</organism>
<dbReference type="PANTHER" id="PTHR44068:SF11">
    <property type="entry name" value="GERANYL DIPHOSPHATE 2-C-METHYLTRANSFERASE"/>
    <property type="match status" value="1"/>
</dbReference>
<dbReference type="PANTHER" id="PTHR44068">
    <property type="entry name" value="ZGC:194242"/>
    <property type="match status" value="1"/>
</dbReference>
<reference evidence="3 4" key="1">
    <citation type="submission" date="2019-03" db="EMBL/GenBank/DDBJ databases">
        <title>This is whole genome sequence of Paenibacillus sp MS74 strain.</title>
        <authorList>
            <person name="Trinh H.N."/>
        </authorList>
    </citation>
    <scope>NUCLEOTIDE SEQUENCE [LARGE SCALE GENOMIC DNA]</scope>
    <source>
        <strain evidence="3 4">MS74</strain>
    </source>
</reference>
<sequence length="273" mass="30374">MYYDQKVNMHYGKVDLGTTILDALRASGKDSNHLHLDDLEPIDQLHIRGKAATLDLLRRVPLSAGMNVLDVGGGMGGTARLFAASRGCHVTVLDLTAEYCRVGEMLTKRTGLSDLILFKHGNALDLPFSHDAFDAIWTQHASLNIADKARFYQEISRVLKPGGHFTFFDIVAGPVQPVHFPVPWATDSALSFLIYPETLRELLVNTKFKEVSWRDCSAEALNWFRDASQGKSSSTLGPQILFGSTFKEMFLNVFANLNEERILVIEGVFERGT</sequence>
<keyword evidence="4" id="KW-1185">Reference proteome</keyword>
<dbReference type="Proteomes" id="UP000295636">
    <property type="component" value="Unassembled WGS sequence"/>
</dbReference>
<dbReference type="AlphaFoldDB" id="A0A4R5K9P6"/>
<protein>
    <submittedName>
        <fullName evidence="3">Class I SAM-dependent methyltransferase</fullName>
    </submittedName>
</protein>
<keyword evidence="3" id="KW-0489">Methyltransferase</keyword>
<dbReference type="RefSeq" id="WP_133236216.1">
    <property type="nucleotide sequence ID" value="NZ_SMRT01000028.1"/>
</dbReference>
<dbReference type="InterPro" id="IPR050447">
    <property type="entry name" value="Erg6_SMT_methyltransf"/>
</dbReference>
<name>A0A4R5K9P6_9BACL</name>
<dbReference type="Gene3D" id="3.40.50.150">
    <property type="entry name" value="Vaccinia Virus protein VP39"/>
    <property type="match status" value="1"/>
</dbReference>
<dbReference type="SUPFAM" id="SSF53335">
    <property type="entry name" value="S-adenosyl-L-methionine-dependent methyltransferases"/>
    <property type="match status" value="1"/>
</dbReference>
<feature type="domain" description="Methyltransferase type 11" evidence="2">
    <location>
        <begin position="69"/>
        <end position="166"/>
    </location>
</feature>
<dbReference type="OrthoDB" id="9791837at2"/>
<dbReference type="GO" id="GO:0032259">
    <property type="term" value="P:methylation"/>
    <property type="evidence" value="ECO:0007669"/>
    <property type="project" value="UniProtKB-KW"/>
</dbReference>
<evidence type="ECO:0000313" key="4">
    <source>
        <dbReference type="Proteomes" id="UP000295636"/>
    </source>
</evidence>
<comment type="caution">
    <text evidence="3">The sequence shown here is derived from an EMBL/GenBank/DDBJ whole genome shotgun (WGS) entry which is preliminary data.</text>
</comment>
<accession>A0A4R5K9P6</accession>
<evidence type="ECO:0000256" key="1">
    <source>
        <dbReference type="ARBA" id="ARBA00022679"/>
    </source>
</evidence>
<dbReference type="InterPro" id="IPR029063">
    <property type="entry name" value="SAM-dependent_MTases_sf"/>
</dbReference>
<dbReference type="InterPro" id="IPR013216">
    <property type="entry name" value="Methyltransf_11"/>
</dbReference>
<keyword evidence="1 3" id="KW-0808">Transferase</keyword>
<dbReference type="EMBL" id="SMRT01000028">
    <property type="protein sequence ID" value="TDF91315.1"/>
    <property type="molecule type" value="Genomic_DNA"/>
</dbReference>
<dbReference type="GO" id="GO:0008757">
    <property type="term" value="F:S-adenosylmethionine-dependent methyltransferase activity"/>
    <property type="evidence" value="ECO:0007669"/>
    <property type="project" value="InterPro"/>
</dbReference>
<proteinExistence type="predicted"/>
<dbReference type="Pfam" id="PF08241">
    <property type="entry name" value="Methyltransf_11"/>
    <property type="match status" value="1"/>
</dbReference>
<dbReference type="CDD" id="cd02440">
    <property type="entry name" value="AdoMet_MTases"/>
    <property type="match status" value="1"/>
</dbReference>